<feature type="non-terminal residue" evidence="16">
    <location>
        <position position="1"/>
    </location>
</feature>
<evidence type="ECO:0000256" key="10">
    <source>
        <dbReference type="ARBA" id="ARBA00022989"/>
    </source>
</evidence>
<dbReference type="EMBL" id="VZUF01127411">
    <property type="protein sequence ID" value="NXV55402.1"/>
    <property type="molecule type" value="Genomic_DNA"/>
</dbReference>
<dbReference type="GO" id="GO:0022904">
    <property type="term" value="P:respiratory electron transport chain"/>
    <property type="evidence" value="ECO:0007669"/>
    <property type="project" value="InterPro"/>
</dbReference>
<dbReference type="PROSITE" id="PS51003">
    <property type="entry name" value="CYTB_CTER"/>
    <property type="match status" value="1"/>
</dbReference>
<keyword evidence="13 14" id="KW-0472">Membrane</keyword>
<evidence type="ECO:0000313" key="17">
    <source>
        <dbReference type="Proteomes" id="UP000553862"/>
    </source>
</evidence>
<keyword evidence="11" id="KW-0408">Iron</keyword>
<evidence type="ECO:0000256" key="13">
    <source>
        <dbReference type="ARBA" id="ARBA00023136"/>
    </source>
</evidence>
<dbReference type="AlphaFoldDB" id="A0A7L3UTC5"/>
<evidence type="ECO:0000256" key="14">
    <source>
        <dbReference type="SAM" id="Phobius"/>
    </source>
</evidence>
<proteinExistence type="predicted"/>
<evidence type="ECO:0000259" key="15">
    <source>
        <dbReference type="PROSITE" id="PS51003"/>
    </source>
</evidence>
<accession>A0A7L3UTC5</accession>
<keyword evidence="10 14" id="KW-1133">Transmembrane helix</keyword>
<dbReference type="InterPro" id="IPR005798">
    <property type="entry name" value="Cyt_b/b6_C"/>
</dbReference>
<keyword evidence="9" id="KW-0249">Electron transport</keyword>
<keyword evidence="8" id="KW-0999">Mitochondrion inner membrane</keyword>
<dbReference type="InterPro" id="IPR027387">
    <property type="entry name" value="Cytb/b6-like_sf"/>
</dbReference>
<dbReference type="GO" id="GO:0016491">
    <property type="term" value="F:oxidoreductase activity"/>
    <property type="evidence" value="ECO:0007669"/>
    <property type="project" value="UniProtKB-UniRule"/>
</dbReference>
<dbReference type="InterPro" id="IPR016174">
    <property type="entry name" value="Di-haem_cyt_TM"/>
</dbReference>
<evidence type="ECO:0000256" key="4">
    <source>
        <dbReference type="ARBA" id="ARBA00022617"/>
    </source>
</evidence>
<keyword evidence="12" id="KW-0496">Mitochondrion</keyword>
<sequence length="53" mass="5923">TLVHLTFFHETGSNNPLGIPSDCDKIPFHSYYTNKDILGFVLILSLLVSLALF</sequence>
<keyword evidence="7" id="KW-0479">Metal-binding</keyword>
<name>A0A7L3UTC5_MOLAT</name>
<dbReference type="SUPFAM" id="SSF81342">
    <property type="entry name" value="Transmembrane di-heme cytochromes"/>
    <property type="match status" value="1"/>
</dbReference>
<comment type="caution">
    <text evidence="16">The sequence shown here is derived from an EMBL/GenBank/DDBJ whole genome shotgun (WGS) entry which is preliminary data.</text>
</comment>
<dbReference type="GO" id="GO:0046872">
    <property type="term" value="F:metal ion binding"/>
    <property type="evidence" value="ECO:0007669"/>
    <property type="project" value="UniProtKB-KW"/>
</dbReference>
<reference evidence="16 17" key="1">
    <citation type="submission" date="2019-09" db="EMBL/GenBank/DDBJ databases">
        <title>Bird 10,000 Genomes (B10K) Project - Family phase.</title>
        <authorList>
            <person name="Zhang G."/>
        </authorList>
    </citation>
    <scope>NUCLEOTIDE SEQUENCE [LARGE SCALE GENOMIC DNA]</scope>
    <source>
        <strain evidence="16">OUT-0049</strain>
        <tissue evidence="16">Muscle</tissue>
    </source>
</reference>
<evidence type="ECO:0000313" key="16">
    <source>
        <dbReference type="EMBL" id="NXV55402.1"/>
    </source>
</evidence>
<organism evidence="16 17">
    <name type="scientific">Molothrus ater</name>
    <name type="common">Brown-headed cowbird</name>
    <dbReference type="NCBI Taxonomy" id="84834"/>
    <lineage>
        <taxon>Eukaryota</taxon>
        <taxon>Metazoa</taxon>
        <taxon>Chordata</taxon>
        <taxon>Craniata</taxon>
        <taxon>Vertebrata</taxon>
        <taxon>Euteleostomi</taxon>
        <taxon>Archelosauria</taxon>
        <taxon>Archosauria</taxon>
        <taxon>Dinosauria</taxon>
        <taxon>Saurischia</taxon>
        <taxon>Theropoda</taxon>
        <taxon>Coelurosauria</taxon>
        <taxon>Aves</taxon>
        <taxon>Neognathae</taxon>
        <taxon>Neoaves</taxon>
        <taxon>Telluraves</taxon>
        <taxon>Australaves</taxon>
        <taxon>Passeriformes</taxon>
        <taxon>Passeroidea</taxon>
        <taxon>Icteridae</taxon>
        <taxon>Molothrus</taxon>
    </lineage>
</organism>
<dbReference type="GO" id="GO:0005743">
    <property type="term" value="C:mitochondrial inner membrane"/>
    <property type="evidence" value="ECO:0007669"/>
    <property type="project" value="UniProtKB-SubCell"/>
</dbReference>
<evidence type="ECO:0000256" key="3">
    <source>
        <dbReference type="ARBA" id="ARBA00022448"/>
    </source>
</evidence>
<keyword evidence="6 14" id="KW-0812">Transmembrane</keyword>
<evidence type="ECO:0000256" key="6">
    <source>
        <dbReference type="ARBA" id="ARBA00022692"/>
    </source>
</evidence>
<keyword evidence="5" id="KW-0679">Respiratory chain</keyword>
<evidence type="ECO:0000256" key="7">
    <source>
        <dbReference type="ARBA" id="ARBA00022723"/>
    </source>
</evidence>
<keyword evidence="3" id="KW-0813">Transport</keyword>
<feature type="domain" description="Cytochrome b/b6 C-terminal region profile" evidence="15">
    <location>
        <begin position="18"/>
        <end position="53"/>
    </location>
</feature>
<gene>
    <name evidence="16" type="primary">Mtcyb_2</name>
    <name evidence="16" type="ORF">MOLATE_R13045</name>
</gene>
<feature type="transmembrane region" description="Helical" evidence="14">
    <location>
        <begin position="37"/>
        <end position="52"/>
    </location>
</feature>
<feature type="non-terminal residue" evidence="16">
    <location>
        <position position="53"/>
    </location>
</feature>
<comment type="subcellular location">
    <subcellularLocation>
        <location evidence="1">Mitochondrion inner membrane</location>
        <topology evidence="1">Multi-pass membrane protein</topology>
    </subcellularLocation>
</comment>
<evidence type="ECO:0000256" key="8">
    <source>
        <dbReference type="ARBA" id="ARBA00022792"/>
    </source>
</evidence>
<evidence type="ECO:0000256" key="9">
    <source>
        <dbReference type="ARBA" id="ARBA00022982"/>
    </source>
</evidence>
<evidence type="ECO:0000256" key="12">
    <source>
        <dbReference type="ARBA" id="ARBA00023128"/>
    </source>
</evidence>
<evidence type="ECO:0000256" key="5">
    <source>
        <dbReference type="ARBA" id="ARBA00022660"/>
    </source>
</evidence>
<evidence type="ECO:0000256" key="2">
    <source>
        <dbReference type="ARBA" id="ARBA00013531"/>
    </source>
</evidence>
<keyword evidence="4" id="KW-0349">Heme</keyword>
<protein>
    <recommendedName>
        <fullName evidence="2">Cytochrome b</fullName>
    </recommendedName>
</protein>
<dbReference type="Gene3D" id="1.20.810.10">
    <property type="entry name" value="Cytochrome Bc1 Complex, Chain C"/>
    <property type="match status" value="1"/>
</dbReference>
<dbReference type="GO" id="GO:0009055">
    <property type="term" value="F:electron transfer activity"/>
    <property type="evidence" value="ECO:0007669"/>
    <property type="project" value="InterPro"/>
</dbReference>
<dbReference type="Proteomes" id="UP000553862">
    <property type="component" value="Unassembled WGS sequence"/>
</dbReference>
<evidence type="ECO:0000256" key="1">
    <source>
        <dbReference type="ARBA" id="ARBA00004448"/>
    </source>
</evidence>
<evidence type="ECO:0000256" key="11">
    <source>
        <dbReference type="ARBA" id="ARBA00023004"/>
    </source>
</evidence>
<keyword evidence="17" id="KW-1185">Reference proteome</keyword>